<name>A0A7G9WDY2_9FIRM</name>
<protein>
    <submittedName>
        <fullName evidence="2">Uncharacterized protein</fullName>
    </submittedName>
</protein>
<feature type="transmembrane region" description="Helical" evidence="1">
    <location>
        <begin position="134"/>
        <end position="158"/>
    </location>
</feature>
<evidence type="ECO:0000313" key="2">
    <source>
        <dbReference type="EMBL" id="QNO16894.1"/>
    </source>
</evidence>
<keyword evidence="3" id="KW-1185">Reference proteome</keyword>
<dbReference type="RefSeq" id="WP_212505961.1">
    <property type="nucleotide sequence ID" value="NZ_CP060696.1"/>
</dbReference>
<gene>
    <name evidence="2" type="ORF">H6X83_07885</name>
</gene>
<organism evidence="2 3">
    <name type="scientific">Caproicibacterium amylolyticum</name>
    <dbReference type="NCBI Taxonomy" id="2766537"/>
    <lineage>
        <taxon>Bacteria</taxon>
        <taxon>Bacillati</taxon>
        <taxon>Bacillota</taxon>
        <taxon>Clostridia</taxon>
        <taxon>Eubacteriales</taxon>
        <taxon>Oscillospiraceae</taxon>
        <taxon>Caproicibacterium</taxon>
    </lineage>
</organism>
<keyword evidence="1" id="KW-1133">Transmembrane helix</keyword>
<proteinExistence type="predicted"/>
<keyword evidence="1" id="KW-0812">Transmembrane</keyword>
<dbReference type="EMBL" id="CP060696">
    <property type="protein sequence ID" value="QNO16894.1"/>
    <property type="molecule type" value="Genomic_DNA"/>
</dbReference>
<accession>A0A7G9WDY2</accession>
<evidence type="ECO:0000256" key="1">
    <source>
        <dbReference type="SAM" id="Phobius"/>
    </source>
</evidence>
<reference evidence="2 3" key="1">
    <citation type="submission" date="2020-08" db="EMBL/GenBank/DDBJ databases">
        <authorList>
            <person name="Ren C."/>
            <person name="Gu Y."/>
            <person name="Xu Y."/>
        </authorList>
    </citation>
    <scope>NUCLEOTIDE SEQUENCE [LARGE SCALE GENOMIC DNA]</scope>
    <source>
        <strain evidence="2 3">LBM18003</strain>
    </source>
</reference>
<dbReference type="Proteomes" id="UP000516046">
    <property type="component" value="Chromosome"/>
</dbReference>
<sequence length="163" mass="18267">MLYCSKCHVLCESECPVCGNRKLTEPKAENPARLATADEAKADMMEGLLQDGGIPYEKRAAVSAGEASRRVYNFYVPCCRYEEAENVRKVVFPEPNTEAAPDAQPPEEQKPQTYRVKGETFEVMPRRKRIFWRAFSVVLFIVVVAVVVFASDAIAGWIKGLFA</sequence>
<dbReference type="KEGG" id="caml:H6X83_07885"/>
<dbReference type="AlphaFoldDB" id="A0A7G9WDY2"/>
<evidence type="ECO:0000313" key="3">
    <source>
        <dbReference type="Proteomes" id="UP000516046"/>
    </source>
</evidence>
<keyword evidence="1" id="KW-0472">Membrane</keyword>